<evidence type="ECO:0000313" key="9">
    <source>
        <dbReference type="Proteomes" id="UP000572057"/>
    </source>
</evidence>
<dbReference type="CDD" id="cd17744">
    <property type="entry name" value="BRCT_MDC1_rpt1"/>
    <property type="match status" value="1"/>
</dbReference>
<reference evidence="9" key="1">
    <citation type="submission" date="2019-09" db="EMBL/GenBank/DDBJ databases">
        <title>Bird 10,000 Genomes (B10K) Project - Family phase.</title>
        <authorList>
            <person name="Zhang G."/>
        </authorList>
    </citation>
    <scope>NUCLEOTIDE SEQUENCE [LARGE SCALE GENOMIC DNA]</scope>
</reference>
<feature type="compositionally biased region" description="Polar residues" evidence="6">
    <location>
        <begin position="186"/>
        <end position="204"/>
    </location>
</feature>
<keyword evidence="5" id="KW-0539">Nucleus</keyword>
<gene>
    <name evidence="8" type="primary">Mdc1</name>
    <name evidence="8" type="ORF">LOCOCH_R15335</name>
</gene>
<dbReference type="GO" id="GO:0005634">
    <property type="term" value="C:nucleus"/>
    <property type="evidence" value="ECO:0007669"/>
    <property type="project" value="UniProtKB-SubCell"/>
</dbReference>
<dbReference type="SMART" id="SM00292">
    <property type="entry name" value="BRCT"/>
    <property type="match status" value="1"/>
</dbReference>
<dbReference type="InterPro" id="IPR036420">
    <property type="entry name" value="BRCT_dom_sf"/>
</dbReference>
<evidence type="ECO:0000259" key="7">
    <source>
        <dbReference type="PROSITE" id="PS50172"/>
    </source>
</evidence>
<feature type="region of interest" description="Disordered" evidence="6">
    <location>
        <begin position="1"/>
        <end position="220"/>
    </location>
</feature>
<dbReference type="Gene3D" id="3.40.50.10190">
    <property type="entry name" value="BRCT domain"/>
    <property type="match status" value="2"/>
</dbReference>
<organism evidence="8 9">
    <name type="scientific">Helopsaltes ochotensis</name>
    <name type="common">Middendorff's grasshopper-warbler</name>
    <dbReference type="NCBI Taxonomy" id="3150915"/>
    <lineage>
        <taxon>Eukaryota</taxon>
        <taxon>Metazoa</taxon>
        <taxon>Chordata</taxon>
        <taxon>Craniata</taxon>
        <taxon>Vertebrata</taxon>
        <taxon>Euteleostomi</taxon>
        <taxon>Archelosauria</taxon>
        <taxon>Archosauria</taxon>
        <taxon>Dinosauria</taxon>
        <taxon>Saurischia</taxon>
        <taxon>Theropoda</taxon>
        <taxon>Coelurosauria</taxon>
        <taxon>Aves</taxon>
        <taxon>Neognathae</taxon>
        <taxon>Neoaves</taxon>
        <taxon>Telluraves</taxon>
        <taxon>Australaves</taxon>
        <taxon>Passeriformes</taxon>
        <taxon>Sylvioidea</taxon>
        <taxon>Locustellidae</taxon>
        <taxon>Helopsaltes</taxon>
    </lineage>
</organism>
<evidence type="ECO:0000256" key="5">
    <source>
        <dbReference type="ARBA" id="ARBA00023242"/>
    </source>
</evidence>
<dbReference type="GO" id="GO:0006281">
    <property type="term" value="P:DNA repair"/>
    <property type="evidence" value="ECO:0007669"/>
    <property type="project" value="UniProtKB-KW"/>
</dbReference>
<dbReference type="AlphaFoldDB" id="A0A7L1S889"/>
<dbReference type="OrthoDB" id="552194at2759"/>
<dbReference type="Pfam" id="PF16770">
    <property type="entry name" value="RTT107_BRCT_5"/>
    <property type="match status" value="1"/>
</dbReference>
<name>A0A7L1S889_9PASS</name>
<evidence type="ECO:0000256" key="1">
    <source>
        <dbReference type="ARBA" id="ARBA00004123"/>
    </source>
</evidence>
<feature type="non-terminal residue" evidence="8">
    <location>
        <position position="378"/>
    </location>
</feature>
<dbReference type="EMBL" id="VXBM01002389">
    <property type="protein sequence ID" value="NXO45593.1"/>
    <property type="molecule type" value="Genomic_DNA"/>
</dbReference>
<dbReference type="SUPFAM" id="SSF52113">
    <property type="entry name" value="BRCT domain"/>
    <property type="match status" value="1"/>
</dbReference>
<evidence type="ECO:0000313" key="8">
    <source>
        <dbReference type="EMBL" id="NXO45593.1"/>
    </source>
</evidence>
<dbReference type="PROSITE" id="PS50172">
    <property type="entry name" value="BRCT"/>
    <property type="match status" value="1"/>
</dbReference>
<dbReference type="Pfam" id="PF16589">
    <property type="entry name" value="BRCT_2"/>
    <property type="match status" value="1"/>
</dbReference>
<sequence length="378" mass="39802">VETPSSDVEGAGKPYPDPDVATQLFLPLNPDVEREGPSDADVGSPNPPKTPPKLPRSPDVEVETPNPDVEGTGEPCPDPGVATQLFLPPDPDVEHLESPKTAPKEPRVPDVEGESPNPDVGGAPGPAQEDAEAPPTPQVRRSQRLAESRGGGASGGPTPTGNGRGLEAEPRPQRRRAQAGVVLEQATPSMSRKGNGRGSVSATPPQEKEAAEGAKRSLRPRAVPGPAHIRVLFTGLVASPALLVALGTLGGTEATSVRDCSHLVTDGIRRTLKFLCALGRGIPIVTPQWLLQSSQGGRPLSPGPFLPRDPPCERRFGFRLRPALARAQARPLLQGYQVHVTPSVQPCPEDMQDIVTCCGGTFLPQMPREHAVRGQGTE</sequence>
<dbReference type="InterPro" id="IPR001357">
    <property type="entry name" value="BRCT_dom"/>
</dbReference>
<feature type="compositionally biased region" description="Basic and acidic residues" evidence="6">
    <location>
        <begin position="206"/>
        <end position="215"/>
    </location>
</feature>
<evidence type="ECO:0000256" key="6">
    <source>
        <dbReference type="SAM" id="MobiDB-lite"/>
    </source>
</evidence>
<feature type="compositionally biased region" description="Pro residues" evidence="6">
    <location>
        <begin position="45"/>
        <end position="55"/>
    </location>
</feature>
<comment type="caution">
    <text evidence="8">The sequence shown here is derived from an EMBL/GenBank/DDBJ whole genome shotgun (WGS) entry which is preliminary data.</text>
</comment>
<dbReference type="InterPro" id="IPR051579">
    <property type="entry name" value="DDR_Transcriptional_Reg"/>
</dbReference>
<protein>
    <submittedName>
        <fullName evidence="8">MDC1 protein</fullName>
    </submittedName>
</protein>
<keyword evidence="4" id="KW-0234">DNA repair</keyword>
<accession>A0A7L1S889</accession>
<evidence type="ECO:0000256" key="3">
    <source>
        <dbReference type="ARBA" id="ARBA00022763"/>
    </source>
</evidence>
<evidence type="ECO:0000256" key="2">
    <source>
        <dbReference type="ARBA" id="ARBA00022553"/>
    </source>
</evidence>
<feature type="non-terminal residue" evidence="8">
    <location>
        <position position="1"/>
    </location>
</feature>
<feature type="domain" description="BRCT" evidence="7">
    <location>
        <begin position="228"/>
        <end position="307"/>
    </location>
</feature>
<feature type="compositionally biased region" description="Basic and acidic residues" evidence="6">
    <location>
        <begin position="92"/>
        <end position="110"/>
    </location>
</feature>
<keyword evidence="3" id="KW-0227">DNA damage</keyword>
<keyword evidence="9" id="KW-1185">Reference proteome</keyword>
<dbReference type="PANTHER" id="PTHR23196">
    <property type="entry name" value="PAX TRANSCRIPTION ACTIVATION DOMAIN INTERACTING PROTEIN"/>
    <property type="match status" value="1"/>
</dbReference>
<dbReference type="Proteomes" id="UP000572057">
    <property type="component" value="Unassembled WGS sequence"/>
</dbReference>
<proteinExistence type="predicted"/>
<keyword evidence="2" id="KW-0597">Phosphoprotein</keyword>
<dbReference type="PANTHER" id="PTHR23196:SF34">
    <property type="entry name" value="MEDIATOR OF DNA DAMAGE CHECKPOINT PROTEIN 1"/>
    <property type="match status" value="1"/>
</dbReference>
<comment type="subcellular location">
    <subcellularLocation>
        <location evidence="1">Nucleus</location>
    </subcellularLocation>
</comment>
<evidence type="ECO:0000256" key="4">
    <source>
        <dbReference type="ARBA" id="ARBA00023204"/>
    </source>
</evidence>